<dbReference type="InterPro" id="IPR051209">
    <property type="entry name" value="FAD-bind_Monooxygenase_sf"/>
</dbReference>
<protein>
    <recommendedName>
        <fullName evidence="7">Monooxygenase</fullName>
    </recommendedName>
</protein>
<evidence type="ECO:0000256" key="3">
    <source>
        <dbReference type="ARBA" id="ARBA00022630"/>
    </source>
</evidence>
<evidence type="ECO:0008006" key="7">
    <source>
        <dbReference type="Google" id="ProtNLM"/>
    </source>
</evidence>
<name>A0A9W6EAH5_ASPNG</name>
<dbReference type="Gene3D" id="3.50.50.60">
    <property type="entry name" value="FAD/NAD(P)-binding domain"/>
    <property type="match status" value="1"/>
</dbReference>
<dbReference type="SUPFAM" id="SSF51905">
    <property type="entry name" value="FAD/NAD(P)-binding domain"/>
    <property type="match status" value="1"/>
</dbReference>
<proteinExistence type="inferred from homology"/>
<reference evidence="5" key="1">
    <citation type="submission" date="2022-07" db="EMBL/GenBank/DDBJ databases">
        <title>Taxonomy of Aspergillus series Nigri: significant species reduction supported by multi-species coalescent approaches.</title>
        <authorList>
            <person name="Bian C."/>
            <person name="Kusuya Y."/>
            <person name="Sklenar F."/>
            <person name="D'hooge E."/>
            <person name="Yaguchi T."/>
            <person name="Takahashi H."/>
            <person name="Hubka V."/>
        </authorList>
    </citation>
    <scope>NUCLEOTIDE SEQUENCE</scope>
    <source>
        <strain evidence="5">IFM 63604</strain>
    </source>
</reference>
<evidence type="ECO:0000313" key="6">
    <source>
        <dbReference type="Proteomes" id="UP001144191"/>
    </source>
</evidence>
<dbReference type="InterPro" id="IPR036188">
    <property type="entry name" value="FAD/NAD-bd_sf"/>
</dbReference>
<dbReference type="Proteomes" id="UP001144191">
    <property type="component" value="Unassembled WGS sequence"/>
</dbReference>
<accession>A0A9W6EAH5</accession>
<evidence type="ECO:0000256" key="4">
    <source>
        <dbReference type="ARBA" id="ARBA00022827"/>
    </source>
</evidence>
<evidence type="ECO:0000313" key="5">
    <source>
        <dbReference type="EMBL" id="GLA51789.1"/>
    </source>
</evidence>
<evidence type="ECO:0000256" key="1">
    <source>
        <dbReference type="ARBA" id="ARBA00001974"/>
    </source>
</evidence>
<dbReference type="AlphaFoldDB" id="A0A9W6EAH5"/>
<keyword evidence="4" id="KW-0274">FAD</keyword>
<dbReference type="PANTHER" id="PTHR42877:SF10">
    <property type="entry name" value="L-ORNITHINE N(5)-OXYGENASE"/>
    <property type="match status" value="1"/>
</dbReference>
<dbReference type="EMBL" id="BRPB01000054">
    <property type="protein sequence ID" value="GLA51789.1"/>
    <property type="molecule type" value="Genomic_DNA"/>
</dbReference>
<sequence length="155" mass="17265">MTKAAARLRKRRSSQVEHYMRATAPDKYHNILVPDYEIGCKRRIFDCGYLASLNEENFILTDTNIERIIPEGIKTDHGAIPADIIILATGFKTNQFLSYMEVIGRGGKSVTQHWDQYGGPGAYNTSVMSGFPNFFMLMGPNSATGHTSALMAVEK</sequence>
<dbReference type="PANTHER" id="PTHR42877">
    <property type="entry name" value="L-ORNITHINE N(5)-MONOOXYGENASE-RELATED"/>
    <property type="match status" value="1"/>
</dbReference>
<evidence type="ECO:0000256" key="2">
    <source>
        <dbReference type="ARBA" id="ARBA00010139"/>
    </source>
</evidence>
<keyword evidence="3" id="KW-0285">Flavoprotein</keyword>
<comment type="caution">
    <text evidence="5">The sequence shown here is derived from an EMBL/GenBank/DDBJ whole genome shotgun (WGS) entry which is preliminary data.</text>
</comment>
<comment type="similarity">
    <text evidence="2">Belongs to the FAD-binding monooxygenase family.</text>
</comment>
<gene>
    <name evidence="5" type="ORF">AnigIFM63604_008410</name>
</gene>
<comment type="cofactor">
    <cofactor evidence="1">
        <name>FAD</name>
        <dbReference type="ChEBI" id="CHEBI:57692"/>
    </cofactor>
</comment>
<organism evidence="5 6">
    <name type="scientific">Aspergillus niger</name>
    <dbReference type="NCBI Taxonomy" id="5061"/>
    <lineage>
        <taxon>Eukaryota</taxon>
        <taxon>Fungi</taxon>
        <taxon>Dikarya</taxon>
        <taxon>Ascomycota</taxon>
        <taxon>Pezizomycotina</taxon>
        <taxon>Eurotiomycetes</taxon>
        <taxon>Eurotiomycetidae</taxon>
        <taxon>Eurotiales</taxon>
        <taxon>Aspergillaceae</taxon>
        <taxon>Aspergillus</taxon>
        <taxon>Aspergillus subgen. Circumdati</taxon>
    </lineage>
</organism>